<organism evidence="2 3">
    <name type="scientific">Reticulibacter mediterranei</name>
    <dbReference type="NCBI Taxonomy" id="2778369"/>
    <lineage>
        <taxon>Bacteria</taxon>
        <taxon>Bacillati</taxon>
        <taxon>Chloroflexota</taxon>
        <taxon>Ktedonobacteria</taxon>
        <taxon>Ktedonobacterales</taxon>
        <taxon>Reticulibacteraceae</taxon>
        <taxon>Reticulibacter</taxon>
    </lineage>
</organism>
<evidence type="ECO:0000259" key="1">
    <source>
        <dbReference type="Pfam" id="PF13358"/>
    </source>
</evidence>
<proteinExistence type="predicted"/>
<dbReference type="NCBIfam" id="NF033545">
    <property type="entry name" value="transpos_IS630"/>
    <property type="match status" value="1"/>
</dbReference>
<evidence type="ECO:0000313" key="3">
    <source>
        <dbReference type="Proteomes" id="UP000597444"/>
    </source>
</evidence>
<dbReference type="Pfam" id="PF13358">
    <property type="entry name" value="DDE_3"/>
    <property type="match status" value="1"/>
</dbReference>
<dbReference type="AlphaFoldDB" id="A0A8J3N512"/>
<feature type="domain" description="Tc1-like transposase DDE" evidence="1">
    <location>
        <begin position="182"/>
        <end position="328"/>
    </location>
</feature>
<dbReference type="InterPro" id="IPR038717">
    <property type="entry name" value="Tc1-like_DDE_dom"/>
</dbReference>
<evidence type="ECO:0000313" key="2">
    <source>
        <dbReference type="EMBL" id="GHO98797.1"/>
    </source>
</evidence>
<sequence length="354" mass="41085">MSRPSEVYVRLLSTEEKQWVHRLYQQTSHAGLKSRCHIILLSTQHYSVPQIATLLFTSEDTVARCIHDFHRSGLQGILPQERVGRPPKITEEFLKKLLELVECDPRDLHYPFSTWTAELLALALKEQMDLEVSERSVRRSLHRHGYSVQRPVLSVSSPDPDYEQKYTRLQQLQQRALAGEIDLYYEDEVDLALLPGVMRCWSKQGYQRKIETPRQNKKQYGAGLIHWVSGRLYWATSDHKNNALFRSVLSQVIEPDIRQSVRKKYVVVDTYRIHFAKPVQAFLAEHQDEIELVCLPTYSPKLNPVECFWKHLRRQVTHNHFFQSMEQLMDAVTSFFQDMAAAPDLVSSVAGLAA</sequence>
<dbReference type="Pfam" id="PF13565">
    <property type="entry name" value="HTH_32"/>
    <property type="match status" value="1"/>
</dbReference>
<dbReference type="SUPFAM" id="SSF46689">
    <property type="entry name" value="Homeodomain-like"/>
    <property type="match status" value="1"/>
</dbReference>
<dbReference type="InterPro" id="IPR047655">
    <property type="entry name" value="Transpos_IS630-like"/>
</dbReference>
<dbReference type="Gene3D" id="3.30.420.10">
    <property type="entry name" value="Ribonuclease H-like superfamily/Ribonuclease H"/>
    <property type="match status" value="1"/>
</dbReference>
<dbReference type="InterPro" id="IPR036397">
    <property type="entry name" value="RNaseH_sf"/>
</dbReference>
<name>A0A8J3N512_9CHLR</name>
<dbReference type="GO" id="GO:0003676">
    <property type="term" value="F:nucleic acid binding"/>
    <property type="evidence" value="ECO:0007669"/>
    <property type="project" value="InterPro"/>
</dbReference>
<keyword evidence="3" id="KW-1185">Reference proteome</keyword>
<comment type="caution">
    <text evidence="2">The sequence shown here is derived from an EMBL/GenBank/DDBJ whole genome shotgun (WGS) entry which is preliminary data.</text>
</comment>
<dbReference type="EMBL" id="BNJK01000002">
    <property type="protein sequence ID" value="GHO98797.1"/>
    <property type="molecule type" value="Genomic_DNA"/>
</dbReference>
<dbReference type="Proteomes" id="UP000597444">
    <property type="component" value="Unassembled WGS sequence"/>
</dbReference>
<gene>
    <name evidence="2" type="ORF">KSF_088450</name>
</gene>
<reference evidence="2" key="1">
    <citation type="submission" date="2020-10" db="EMBL/GenBank/DDBJ databases">
        <title>Taxonomic study of unclassified bacteria belonging to the class Ktedonobacteria.</title>
        <authorList>
            <person name="Yabe S."/>
            <person name="Wang C.M."/>
            <person name="Zheng Y."/>
            <person name="Sakai Y."/>
            <person name="Cavaletti L."/>
            <person name="Monciardini P."/>
            <person name="Donadio S."/>
        </authorList>
    </citation>
    <scope>NUCLEOTIDE SEQUENCE</scope>
    <source>
        <strain evidence="2">ID150040</strain>
    </source>
</reference>
<dbReference type="RefSeq" id="WP_220209488.1">
    <property type="nucleotide sequence ID" value="NZ_BNJK01000002.1"/>
</dbReference>
<accession>A0A8J3N512</accession>
<protein>
    <submittedName>
        <fullName evidence="2">IS630 orf</fullName>
    </submittedName>
</protein>
<dbReference type="InterPro" id="IPR009057">
    <property type="entry name" value="Homeodomain-like_sf"/>
</dbReference>